<proteinExistence type="predicted"/>
<dbReference type="AlphaFoldDB" id="A0A147J671"/>
<evidence type="ECO:0000313" key="2">
    <source>
        <dbReference type="Proteomes" id="UP000074410"/>
    </source>
</evidence>
<reference evidence="1 2" key="1">
    <citation type="journal article" date="2016" name="Front. Microbiol.">
        <title>Genomic Resource of Rice Seed Associated Bacteria.</title>
        <authorList>
            <person name="Midha S."/>
            <person name="Bansal K."/>
            <person name="Sharma S."/>
            <person name="Kumar N."/>
            <person name="Patil P.P."/>
            <person name="Chaudhry V."/>
            <person name="Patil P.B."/>
        </authorList>
    </citation>
    <scope>NUCLEOTIDE SEQUENCE [LARGE SCALE GENOMIC DNA]</scope>
    <source>
        <strain evidence="1 2">NS258</strain>
    </source>
</reference>
<accession>A0A147J671</accession>
<dbReference type="Proteomes" id="UP000074410">
    <property type="component" value="Unassembled WGS sequence"/>
</dbReference>
<comment type="caution">
    <text evidence="1">The sequence shown here is derived from an EMBL/GenBank/DDBJ whole genome shotgun (WGS) entry which is preliminary data.</text>
</comment>
<dbReference type="EMBL" id="LDTC01000109">
    <property type="protein sequence ID" value="KTW10054.1"/>
    <property type="molecule type" value="Genomic_DNA"/>
</dbReference>
<name>A0A147J671_9SPHN</name>
<evidence type="ECO:0000313" key="1">
    <source>
        <dbReference type="EMBL" id="KTW10054.1"/>
    </source>
</evidence>
<organism evidence="1 2">
    <name type="scientific">Sphingomonas sanguinis</name>
    <dbReference type="NCBI Taxonomy" id="33051"/>
    <lineage>
        <taxon>Bacteria</taxon>
        <taxon>Pseudomonadati</taxon>
        <taxon>Pseudomonadota</taxon>
        <taxon>Alphaproteobacteria</taxon>
        <taxon>Sphingomonadales</taxon>
        <taxon>Sphingomonadaceae</taxon>
        <taxon>Sphingomonas</taxon>
    </lineage>
</organism>
<dbReference type="Pfam" id="PF11843">
    <property type="entry name" value="DUF3363"/>
    <property type="match status" value="1"/>
</dbReference>
<gene>
    <name evidence="1" type="ORF">NS258_13635</name>
</gene>
<dbReference type="PATRIC" id="fig|33051.5.peg.203"/>
<sequence length="90" mass="9723">MVDGVDGRVHYVDIGRGDATPVVPEGATVRITPSRMEATQADRTVDAVARANGGRYSVDLHREPGILRRASSRYECDRHCTSAGFHAATI</sequence>
<protein>
    <submittedName>
        <fullName evidence="1">Uncharacterized protein</fullName>
    </submittedName>
</protein>
<dbReference type="InterPro" id="IPR021795">
    <property type="entry name" value="DUF3363"/>
</dbReference>